<proteinExistence type="predicted"/>
<organism evidence="1 2">
    <name type="scientific">Stackebrandtia albiflava</name>
    <dbReference type="NCBI Taxonomy" id="406432"/>
    <lineage>
        <taxon>Bacteria</taxon>
        <taxon>Bacillati</taxon>
        <taxon>Actinomycetota</taxon>
        <taxon>Actinomycetes</taxon>
        <taxon>Glycomycetales</taxon>
        <taxon>Glycomycetaceae</taxon>
        <taxon>Stackebrandtia</taxon>
    </lineage>
</organism>
<dbReference type="OrthoDB" id="3210980at2"/>
<dbReference type="InterPro" id="IPR021555">
    <property type="entry name" value="DUF3000"/>
</dbReference>
<reference evidence="1 2" key="1">
    <citation type="journal article" date="2013" name="Stand. Genomic Sci.">
        <title>Genomic Encyclopedia of Type Strains, Phase I: The one thousand microbial genomes (KMG-I) project.</title>
        <authorList>
            <person name="Kyrpides N.C."/>
            <person name="Woyke T."/>
            <person name="Eisen J.A."/>
            <person name="Garrity G."/>
            <person name="Lilburn T.G."/>
            <person name="Beck B.J."/>
            <person name="Whitman W.B."/>
            <person name="Hugenholtz P."/>
            <person name="Klenk H.P."/>
        </authorList>
    </citation>
    <scope>NUCLEOTIDE SEQUENCE [LARGE SCALE GENOMIC DNA]</scope>
    <source>
        <strain evidence="1 2">DSM 45044</strain>
    </source>
</reference>
<evidence type="ECO:0000313" key="2">
    <source>
        <dbReference type="Proteomes" id="UP000321617"/>
    </source>
</evidence>
<dbReference type="EMBL" id="VLLL01000005">
    <property type="protein sequence ID" value="TWJ15231.1"/>
    <property type="molecule type" value="Genomic_DNA"/>
</dbReference>
<gene>
    <name evidence="1" type="ORF">LX16_0931</name>
</gene>
<comment type="caution">
    <text evidence="1">The sequence shown here is derived from an EMBL/GenBank/DDBJ whole genome shotgun (WGS) entry which is preliminary data.</text>
</comment>
<accession>A0A562VBN7</accession>
<dbReference type="AlphaFoldDB" id="A0A562VBN7"/>
<dbReference type="RefSeq" id="WP_147133583.1">
    <property type="nucleotide sequence ID" value="NZ_BAABIJ010000001.1"/>
</dbReference>
<keyword evidence="2" id="KW-1185">Reference proteome</keyword>
<dbReference type="Proteomes" id="UP000321617">
    <property type="component" value="Unassembled WGS sequence"/>
</dbReference>
<protein>
    <recommendedName>
        <fullName evidence="3">DUF3000 family protein</fullName>
    </recommendedName>
</protein>
<evidence type="ECO:0000313" key="1">
    <source>
        <dbReference type="EMBL" id="TWJ15231.1"/>
    </source>
</evidence>
<name>A0A562VBN7_9ACTN</name>
<dbReference type="Pfam" id="PF11452">
    <property type="entry name" value="DUF3000"/>
    <property type="match status" value="1"/>
</dbReference>
<evidence type="ECO:0008006" key="3">
    <source>
        <dbReference type="Google" id="ProtNLM"/>
    </source>
</evidence>
<sequence length="194" mass="20416">MAAATALGDQAPGIFRDAVASLRAWRPDRRISITEISAPRGIAPYAFAVSAEVGASDSPGTSGRLVLLHDPAGHPAWEGTLRLVTHLSVAVDEDMYTDPVLSTVAWAWLVDGLTDAAADHAAIGGTVTCTTETRFGALRDPDEFPRDATEATLDIRASWSPVGTDLTPHLQGWCLLLAAAAGLPPDEFYIRAAA</sequence>